<proteinExistence type="predicted"/>
<evidence type="ECO:0000256" key="1">
    <source>
        <dbReference type="SAM" id="MobiDB-lite"/>
    </source>
</evidence>
<dbReference type="Pfam" id="PF01370">
    <property type="entry name" value="Epimerase"/>
    <property type="match status" value="1"/>
</dbReference>
<feature type="compositionally biased region" description="Pro residues" evidence="1">
    <location>
        <begin position="207"/>
        <end position="216"/>
    </location>
</feature>
<dbReference type="AlphaFoldDB" id="A0AAD2GXX1"/>
<keyword evidence="4" id="KW-1185">Reference proteome</keyword>
<feature type="region of interest" description="Disordered" evidence="1">
    <location>
        <begin position="207"/>
        <end position="240"/>
    </location>
</feature>
<dbReference type="InterPro" id="IPR001509">
    <property type="entry name" value="Epimerase_deHydtase"/>
</dbReference>
<dbReference type="Proteomes" id="UP001295794">
    <property type="component" value="Unassembled WGS sequence"/>
</dbReference>
<gene>
    <name evidence="3" type="ORF">MYCIT1_LOCUS4433</name>
</gene>
<accession>A0AAD2GXX1</accession>
<dbReference type="PANTHER" id="PTHR13265">
    <property type="entry name" value="THO COMPLEX SUBUNIT 1"/>
    <property type="match status" value="1"/>
</dbReference>
<organism evidence="3 4">
    <name type="scientific">Mycena citricolor</name>
    <dbReference type="NCBI Taxonomy" id="2018698"/>
    <lineage>
        <taxon>Eukaryota</taxon>
        <taxon>Fungi</taxon>
        <taxon>Dikarya</taxon>
        <taxon>Basidiomycota</taxon>
        <taxon>Agaricomycotina</taxon>
        <taxon>Agaricomycetes</taxon>
        <taxon>Agaricomycetidae</taxon>
        <taxon>Agaricales</taxon>
        <taxon>Marasmiineae</taxon>
        <taxon>Mycenaceae</taxon>
        <taxon>Mycena</taxon>
    </lineage>
</organism>
<sequence>MSTSLRSRLATLLDALPVAESKPWDQGTIKELVETALSDLGTTSAPENRKTQWEILLRQEFFNLARDESRALKDPNTLYYARLRLLLDVTLAFAEAEALEQQVPFEILRDMFETHTIQSCSHIFSWIEERSARLTAGMAPQKGKSLILLRTLNDLLRRLSKMGSTTIFCGRILTFLSGVFPLGERSGVNLRGEYGPTWEGVHIPVKPPTPAAPEPEPGQDVVMTDKKEEEDGKEKMDVDGAKAEDKNAGVGSIALLDSTQRGLSVLQHVLVAPTPIFQPTLFSQPGTIEKFQEAVNIVLPAIKEATAKERAMMGSRGGGAGSLKRKRETEPATESSAVTEYFFAKFLTSPDLLELEIADTQFRRQVLFQLAVLLAHLQTFTKAEKATWVNIRNRSLHMDFTLEPPQAEWAQETFNKVMDELKQTAPNGRAFAETTSAILEREKNWVKWKCDVCAAFDKDPWSTMIGDHKVGLEEATREVRLKMRERLEEFPHEMGSASLTEIWQMGYRGLEDVQMPFRPGDVSSFLQKIKREDARIEMRQKRLDAAAEHKAAMQAKLKAEQEAAAAAVISPDAAVTTEDVSMNDATPAATASAVVAPPIHPSLPAKPGTPALSAAPALPDPVAPAPAPVVIPVVAPAPSTDEMIIKFEENKQREAWLALRAARDQHLQHFGKIGTGDIELLVKEIEAEAENAGIRQPETNLRQLGQKHLPRLIMSATRRMKVEAQQRQMMEMFQWGRKSSLRVEQATSVRFASAFALAEETDQSLLAGSHVIYTLQKTRRYKVISIDNGHNSHPNALARISALSRSELPENTSERDIETTEIESYSCDLTRKEDIRGVFEKYGKGGIWVVVHIAAYKPSESRRRSHSRITRTRRRYALLAPGHGRVRLHDSVLVLATVYGIPPEIPISETTRLKADSPYGRRKSCARRSWTTCARSVIGSDVLVLPPLTSPLHPTRRWSAISLRYFKCVD</sequence>
<evidence type="ECO:0000259" key="2">
    <source>
        <dbReference type="Pfam" id="PF01370"/>
    </source>
</evidence>
<dbReference type="GO" id="GO:0006406">
    <property type="term" value="P:mRNA export from nucleus"/>
    <property type="evidence" value="ECO:0007669"/>
    <property type="project" value="TreeGrafter"/>
</dbReference>
<evidence type="ECO:0000313" key="3">
    <source>
        <dbReference type="EMBL" id="CAK5264349.1"/>
    </source>
</evidence>
<dbReference type="InterPro" id="IPR036291">
    <property type="entry name" value="NAD(P)-bd_dom_sf"/>
</dbReference>
<protein>
    <recommendedName>
        <fullName evidence="2">NAD-dependent epimerase/dehydratase domain-containing protein</fullName>
    </recommendedName>
</protein>
<reference evidence="3" key="1">
    <citation type="submission" date="2023-11" db="EMBL/GenBank/DDBJ databases">
        <authorList>
            <person name="De Vega J J."/>
            <person name="De Vega J J."/>
        </authorList>
    </citation>
    <scope>NUCLEOTIDE SEQUENCE</scope>
</reference>
<dbReference type="InterPro" id="IPR021861">
    <property type="entry name" value="THO_THOC1"/>
</dbReference>
<feature type="region of interest" description="Disordered" evidence="1">
    <location>
        <begin position="312"/>
        <end position="332"/>
    </location>
</feature>
<dbReference type="SUPFAM" id="SSF51735">
    <property type="entry name" value="NAD(P)-binding Rossmann-fold domains"/>
    <property type="match status" value="1"/>
</dbReference>
<evidence type="ECO:0000313" key="4">
    <source>
        <dbReference type="Proteomes" id="UP001295794"/>
    </source>
</evidence>
<feature type="compositionally biased region" description="Basic and acidic residues" evidence="1">
    <location>
        <begin position="223"/>
        <end position="240"/>
    </location>
</feature>
<dbReference type="Pfam" id="PF11957">
    <property type="entry name" value="efThoc1"/>
    <property type="match status" value="1"/>
</dbReference>
<comment type="caution">
    <text evidence="3">The sequence shown here is derived from an EMBL/GenBank/DDBJ whole genome shotgun (WGS) entry which is preliminary data.</text>
</comment>
<dbReference type="GO" id="GO:0000445">
    <property type="term" value="C:THO complex part of transcription export complex"/>
    <property type="evidence" value="ECO:0007669"/>
    <property type="project" value="TreeGrafter"/>
</dbReference>
<name>A0AAD2GXX1_9AGAR</name>
<dbReference type="PANTHER" id="PTHR13265:SF0">
    <property type="entry name" value="HPR1"/>
    <property type="match status" value="1"/>
</dbReference>
<feature type="domain" description="NAD-dependent epimerase/dehydratase" evidence="2">
    <location>
        <begin position="767"/>
        <end position="945"/>
    </location>
</feature>
<dbReference type="EMBL" id="CAVNYO010000053">
    <property type="protein sequence ID" value="CAK5264349.1"/>
    <property type="molecule type" value="Genomic_DNA"/>
</dbReference>
<dbReference type="Gene3D" id="3.40.50.720">
    <property type="entry name" value="NAD(P)-binding Rossmann-like Domain"/>
    <property type="match status" value="1"/>
</dbReference>